<dbReference type="OrthoDB" id="5977486at2759"/>
<accession>A0A9N9QIU6</accession>
<keyword evidence="4" id="KW-1185">Reference proteome</keyword>
<evidence type="ECO:0000256" key="1">
    <source>
        <dbReference type="SAM" id="MobiDB-lite"/>
    </source>
</evidence>
<dbReference type="InterPro" id="IPR056515">
    <property type="entry name" value="INO80E_N"/>
</dbReference>
<protein>
    <recommendedName>
        <fullName evidence="2">INO80 complex subunit E N-terminal domain-containing protein</fullName>
    </recommendedName>
</protein>
<reference evidence="3" key="1">
    <citation type="submission" date="2022-01" db="EMBL/GenBank/DDBJ databases">
        <authorList>
            <person name="King R."/>
        </authorList>
    </citation>
    <scope>NUCLEOTIDE SEQUENCE</scope>
</reference>
<name>A0A9N9QIU6_9CUCU</name>
<dbReference type="InterPro" id="IPR026678">
    <property type="entry name" value="INO80E"/>
</dbReference>
<evidence type="ECO:0000313" key="3">
    <source>
        <dbReference type="EMBL" id="CAG9760415.1"/>
    </source>
</evidence>
<dbReference type="AlphaFoldDB" id="A0A9N9QIU6"/>
<dbReference type="PANTHER" id="PTHR21812:SF1">
    <property type="entry name" value="INO80 COMPLEX SUBUNIT E"/>
    <property type="match status" value="1"/>
</dbReference>
<proteinExistence type="predicted"/>
<dbReference type="EMBL" id="OU892277">
    <property type="protein sequence ID" value="CAG9760415.1"/>
    <property type="molecule type" value="Genomic_DNA"/>
</dbReference>
<dbReference type="GO" id="GO:0006338">
    <property type="term" value="P:chromatin remodeling"/>
    <property type="evidence" value="ECO:0007669"/>
    <property type="project" value="InterPro"/>
</dbReference>
<dbReference type="Pfam" id="PF24237">
    <property type="entry name" value="INO80E"/>
    <property type="match status" value="1"/>
</dbReference>
<sequence length="223" mass="25971">MLDGWYCRSMANEAAQAEEEEQAMEESKYKKEYIALKGKLHNLIYENQSYRLALRRNQKLLLQVTRDSSLLLDRLEEYEKNECSTSESDDTEVSEEETFEIKLEPTTKKRKPVDRGRKKQNTLAKKKRTQSAKKQSQPATQPQMVNVDANFDGHMTPEEVERHLQSQSFLDLVPERAPLTVPTEMFSNEPSLDSESNDMIWEMEAFPSNIEEEIISIDYLPEQ</sequence>
<organism evidence="3 4">
    <name type="scientific">Ceutorhynchus assimilis</name>
    <name type="common">cabbage seed weevil</name>
    <dbReference type="NCBI Taxonomy" id="467358"/>
    <lineage>
        <taxon>Eukaryota</taxon>
        <taxon>Metazoa</taxon>
        <taxon>Ecdysozoa</taxon>
        <taxon>Arthropoda</taxon>
        <taxon>Hexapoda</taxon>
        <taxon>Insecta</taxon>
        <taxon>Pterygota</taxon>
        <taxon>Neoptera</taxon>
        <taxon>Endopterygota</taxon>
        <taxon>Coleoptera</taxon>
        <taxon>Polyphaga</taxon>
        <taxon>Cucujiformia</taxon>
        <taxon>Curculionidae</taxon>
        <taxon>Ceutorhynchinae</taxon>
        <taxon>Ceutorhynchus</taxon>
    </lineage>
</organism>
<dbReference type="Proteomes" id="UP001152799">
    <property type="component" value="Chromosome 1"/>
</dbReference>
<evidence type="ECO:0000313" key="4">
    <source>
        <dbReference type="Proteomes" id="UP001152799"/>
    </source>
</evidence>
<feature type="compositionally biased region" description="Polar residues" evidence="1">
    <location>
        <begin position="132"/>
        <end position="144"/>
    </location>
</feature>
<evidence type="ECO:0000259" key="2">
    <source>
        <dbReference type="Pfam" id="PF24237"/>
    </source>
</evidence>
<feature type="compositionally biased region" description="Acidic residues" evidence="1">
    <location>
        <begin position="87"/>
        <end position="98"/>
    </location>
</feature>
<feature type="region of interest" description="Disordered" evidence="1">
    <location>
        <begin position="79"/>
        <end position="145"/>
    </location>
</feature>
<feature type="compositionally biased region" description="Basic residues" evidence="1">
    <location>
        <begin position="108"/>
        <end position="131"/>
    </location>
</feature>
<dbReference type="PANTHER" id="PTHR21812">
    <property type="entry name" value="INO80 COMPLEX SUBUNIT E"/>
    <property type="match status" value="1"/>
</dbReference>
<gene>
    <name evidence="3" type="ORF">CEUTPL_LOCUS1147</name>
</gene>
<dbReference type="GO" id="GO:0031011">
    <property type="term" value="C:Ino80 complex"/>
    <property type="evidence" value="ECO:0007669"/>
    <property type="project" value="InterPro"/>
</dbReference>
<feature type="domain" description="INO80 complex subunit E N-terminal" evidence="2">
    <location>
        <begin position="28"/>
        <end position="75"/>
    </location>
</feature>